<keyword evidence="8 11" id="KW-0472">Membrane</keyword>
<organism evidence="13 14">
    <name type="scientific">Oryza sativa subsp. indica</name>
    <name type="common">Rice</name>
    <dbReference type="NCBI Taxonomy" id="39946"/>
    <lineage>
        <taxon>Eukaryota</taxon>
        <taxon>Viridiplantae</taxon>
        <taxon>Streptophyta</taxon>
        <taxon>Embryophyta</taxon>
        <taxon>Tracheophyta</taxon>
        <taxon>Spermatophyta</taxon>
        <taxon>Magnoliopsida</taxon>
        <taxon>Liliopsida</taxon>
        <taxon>Poales</taxon>
        <taxon>Poaceae</taxon>
        <taxon>BOP clade</taxon>
        <taxon>Oryzoideae</taxon>
        <taxon>Oryzeae</taxon>
        <taxon>Oryzinae</taxon>
        <taxon>Oryza</taxon>
        <taxon>Oryza sativa</taxon>
    </lineage>
</organism>
<name>B8AFG4_ORYSI</name>
<evidence type="ECO:0000259" key="12">
    <source>
        <dbReference type="Pfam" id="PF08263"/>
    </source>
</evidence>
<dbReference type="InterPro" id="IPR013210">
    <property type="entry name" value="LRR_N_plant-typ"/>
</dbReference>
<dbReference type="InterPro" id="IPR001611">
    <property type="entry name" value="Leu-rich_rpt"/>
</dbReference>
<accession>B8AFG4</accession>
<dbReference type="InterPro" id="IPR051848">
    <property type="entry name" value="PGIP"/>
</dbReference>
<evidence type="ECO:0000256" key="5">
    <source>
        <dbReference type="ARBA" id="ARBA00022729"/>
    </source>
</evidence>
<keyword evidence="6" id="KW-0677">Repeat</keyword>
<evidence type="ECO:0000256" key="7">
    <source>
        <dbReference type="ARBA" id="ARBA00022989"/>
    </source>
</evidence>
<keyword evidence="7 11" id="KW-1133">Transmembrane helix</keyword>
<keyword evidence="4 11" id="KW-0812">Transmembrane</keyword>
<keyword evidence="5" id="KW-0732">Signal</keyword>
<gene>
    <name evidence="13" type="ORF">OsI_08080</name>
</gene>
<proteinExistence type="inferred from homology"/>
<reference evidence="13 14" key="1">
    <citation type="journal article" date="2005" name="PLoS Biol.">
        <title>The genomes of Oryza sativa: a history of duplications.</title>
        <authorList>
            <person name="Yu J."/>
            <person name="Wang J."/>
            <person name="Lin W."/>
            <person name="Li S."/>
            <person name="Li H."/>
            <person name="Zhou J."/>
            <person name="Ni P."/>
            <person name="Dong W."/>
            <person name="Hu S."/>
            <person name="Zeng C."/>
            <person name="Zhang J."/>
            <person name="Zhang Y."/>
            <person name="Li R."/>
            <person name="Xu Z."/>
            <person name="Li S."/>
            <person name="Li X."/>
            <person name="Zheng H."/>
            <person name="Cong L."/>
            <person name="Lin L."/>
            <person name="Yin J."/>
            <person name="Geng J."/>
            <person name="Li G."/>
            <person name="Shi J."/>
            <person name="Liu J."/>
            <person name="Lv H."/>
            <person name="Li J."/>
            <person name="Wang J."/>
            <person name="Deng Y."/>
            <person name="Ran L."/>
            <person name="Shi X."/>
            <person name="Wang X."/>
            <person name="Wu Q."/>
            <person name="Li C."/>
            <person name="Ren X."/>
            <person name="Wang J."/>
            <person name="Wang X."/>
            <person name="Li D."/>
            <person name="Liu D."/>
            <person name="Zhang X."/>
            <person name="Ji Z."/>
            <person name="Zhao W."/>
            <person name="Sun Y."/>
            <person name="Zhang Z."/>
            <person name="Bao J."/>
            <person name="Han Y."/>
            <person name="Dong L."/>
            <person name="Ji J."/>
            <person name="Chen P."/>
            <person name="Wu S."/>
            <person name="Liu J."/>
            <person name="Xiao Y."/>
            <person name="Bu D."/>
            <person name="Tan J."/>
            <person name="Yang L."/>
            <person name="Ye C."/>
            <person name="Zhang J."/>
            <person name="Xu J."/>
            <person name="Zhou Y."/>
            <person name="Yu Y."/>
            <person name="Zhang B."/>
            <person name="Zhuang S."/>
            <person name="Wei H."/>
            <person name="Liu B."/>
            <person name="Lei M."/>
            <person name="Yu H."/>
            <person name="Li Y."/>
            <person name="Xu H."/>
            <person name="Wei S."/>
            <person name="He X."/>
            <person name="Fang L."/>
            <person name="Zhang Z."/>
            <person name="Zhang Y."/>
            <person name="Huang X."/>
            <person name="Su Z."/>
            <person name="Tong W."/>
            <person name="Li J."/>
            <person name="Tong Z."/>
            <person name="Li S."/>
            <person name="Ye J."/>
            <person name="Wang L."/>
            <person name="Fang L."/>
            <person name="Lei T."/>
            <person name="Chen C."/>
            <person name="Chen H."/>
            <person name="Xu Z."/>
            <person name="Li H."/>
            <person name="Huang H."/>
            <person name="Zhang F."/>
            <person name="Xu H."/>
            <person name="Li N."/>
            <person name="Zhao C."/>
            <person name="Li S."/>
            <person name="Dong L."/>
            <person name="Huang Y."/>
            <person name="Li L."/>
            <person name="Xi Y."/>
            <person name="Qi Q."/>
            <person name="Li W."/>
            <person name="Zhang B."/>
            <person name="Hu W."/>
            <person name="Zhang Y."/>
            <person name="Tian X."/>
            <person name="Jiao Y."/>
            <person name="Liang X."/>
            <person name="Jin J."/>
            <person name="Gao L."/>
            <person name="Zheng W."/>
            <person name="Hao B."/>
            <person name="Liu S."/>
            <person name="Wang W."/>
            <person name="Yuan L."/>
            <person name="Cao M."/>
            <person name="McDermott J."/>
            <person name="Samudrala R."/>
            <person name="Wang J."/>
            <person name="Wong G.K."/>
            <person name="Yang H."/>
        </authorList>
    </citation>
    <scope>NUCLEOTIDE SEQUENCE [LARGE SCALE GENOMIC DNA]</scope>
    <source>
        <strain evidence="14">cv. 93-11</strain>
    </source>
</reference>
<dbReference type="FunFam" id="3.80.10.10:FF:000275">
    <property type="entry name" value="Leucine-rich repeat receptor-like protein kinase"/>
    <property type="match status" value="1"/>
</dbReference>
<dbReference type="Gramene" id="BGIOSGA008628-TA">
    <property type="protein sequence ID" value="BGIOSGA008628-PA"/>
    <property type="gene ID" value="BGIOSGA008628"/>
</dbReference>
<keyword evidence="3" id="KW-0433">Leucine-rich repeat</keyword>
<evidence type="ECO:0000256" key="1">
    <source>
        <dbReference type="ARBA" id="ARBA00004167"/>
    </source>
</evidence>
<keyword evidence="9" id="KW-0325">Glycoprotein</keyword>
<dbReference type="Proteomes" id="UP000007015">
    <property type="component" value="Chromosome 2"/>
</dbReference>
<feature type="transmembrane region" description="Helical" evidence="11">
    <location>
        <begin position="79"/>
        <end position="98"/>
    </location>
</feature>
<comment type="similarity">
    <text evidence="10">Belongs to the polygalacturonase-inhibiting protein family.</text>
</comment>
<dbReference type="SUPFAM" id="SSF52058">
    <property type="entry name" value="L domain-like"/>
    <property type="match status" value="1"/>
</dbReference>
<evidence type="ECO:0000256" key="8">
    <source>
        <dbReference type="ARBA" id="ARBA00023136"/>
    </source>
</evidence>
<protein>
    <recommendedName>
        <fullName evidence="12">Leucine-rich repeat-containing N-terminal plant-type domain-containing protein</fullName>
    </recommendedName>
</protein>
<dbReference type="STRING" id="39946.B8AFG4"/>
<dbReference type="Pfam" id="PF00560">
    <property type="entry name" value="LRR_1"/>
    <property type="match status" value="2"/>
</dbReference>
<evidence type="ECO:0000256" key="6">
    <source>
        <dbReference type="ARBA" id="ARBA00022737"/>
    </source>
</evidence>
<dbReference type="PANTHER" id="PTHR48059">
    <property type="entry name" value="POLYGALACTURONASE INHIBITOR 1"/>
    <property type="match status" value="1"/>
</dbReference>
<evidence type="ECO:0000313" key="13">
    <source>
        <dbReference type="EMBL" id="EEC73603.1"/>
    </source>
</evidence>
<feature type="domain" description="Leucine-rich repeat-containing N-terminal plant-type" evidence="12">
    <location>
        <begin position="139"/>
        <end position="177"/>
    </location>
</feature>
<keyword evidence="14" id="KW-1185">Reference proteome</keyword>
<comment type="subcellular location">
    <subcellularLocation>
        <location evidence="2">Cell envelope</location>
    </subcellularLocation>
    <subcellularLocation>
        <location evidence="1">Membrane</location>
        <topology evidence="1">Single-pass membrane protein</topology>
    </subcellularLocation>
</comment>
<evidence type="ECO:0000256" key="11">
    <source>
        <dbReference type="SAM" id="Phobius"/>
    </source>
</evidence>
<dbReference type="Gene3D" id="3.80.10.10">
    <property type="entry name" value="Ribonuclease Inhibitor"/>
    <property type="match status" value="2"/>
</dbReference>
<dbReference type="HOGENOM" id="CLU_585811_0_0_1"/>
<evidence type="ECO:0000256" key="4">
    <source>
        <dbReference type="ARBA" id="ARBA00022692"/>
    </source>
</evidence>
<evidence type="ECO:0000256" key="3">
    <source>
        <dbReference type="ARBA" id="ARBA00022614"/>
    </source>
</evidence>
<dbReference type="PANTHER" id="PTHR48059:SF30">
    <property type="entry name" value="OS06G0587000 PROTEIN"/>
    <property type="match status" value="1"/>
</dbReference>
<dbReference type="Pfam" id="PF08263">
    <property type="entry name" value="LRRNT_2"/>
    <property type="match status" value="1"/>
</dbReference>
<evidence type="ECO:0000256" key="2">
    <source>
        <dbReference type="ARBA" id="ARBA00004196"/>
    </source>
</evidence>
<evidence type="ECO:0000313" key="14">
    <source>
        <dbReference type="Proteomes" id="UP000007015"/>
    </source>
</evidence>
<sequence>MHAVVDSRHGTGMLCAQPHGEKIAVLFDASLSLPFPDFSSSEQDKPACHLSRRQQGEEDAYRTGLLGTTKVKRLNVSSFVLYGWLGCITVSEVFYIYVSRLKTQRANLTTCKQTKDACPEGAAATALLRWQHRLLNGSTDMLSLLGFKEAITNDPLGVLSSWNKSIHFCSWKGVWCSPKHPGRVTALNLAGQGLSGTIAVSVGNLTSVRSVDLSSNNFSGQIPHLANLQKMQVLNLSFNTLDGIIQDTLTNCSNLRKLDLYTNLLKGMIPSAIDTRRIGFSKRSIDARHEASDSEWAIRSIVGTGSDFRFLTSEQWAGCRLAAAQSAADMARGARSTAAGEKISSPTCMGGASLSFPFPNSSSRLPVPAEQDKPACICQDGNREKRTYIVLDFWPENLTFLSKVDLSNNSFFGPLPLLSRLQQQKLTLGSNHFNGAIPDALTNSSGLSYPDLSINLLVGAIPAVPAC</sequence>
<dbReference type="InterPro" id="IPR032675">
    <property type="entry name" value="LRR_dom_sf"/>
</dbReference>
<dbReference type="GO" id="GO:0016020">
    <property type="term" value="C:membrane"/>
    <property type="evidence" value="ECO:0007669"/>
    <property type="project" value="UniProtKB-SubCell"/>
</dbReference>
<dbReference type="EMBL" id="CM000127">
    <property type="protein sequence ID" value="EEC73603.1"/>
    <property type="molecule type" value="Genomic_DNA"/>
</dbReference>
<evidence type="ECO:0000256" key="10">
    <source>
        <dbReference type="ARBA" id="ARBA00038043"/>
    </source>
</evidence>
<evidence type="ECO:0000256" key="9">
    <source>
        <dbReference type="ARBA" id="ARBA00023180"/>
    </source>
</evidence>
<dbReference type="AlphaFoldDB" id="B8AFG4"/>